<dbReference type="Proteomes" id="UP000281128">
    <property type="component" value="Unassembled WGS sequence"/>
</dbReference>
<dbReference type="Gene3D" id="3.90.1520.10">
    <property type="entry name" value="H-NOX domain"/>
    <property type="match status" value="1"/>
</dbReference>
<dbReference type="InterPro" id="IPR024096">
    <property type="entry name" value="NO_sig/Golgi_transp_ligand-bd"/>
</dbReference>
<reference evidence="2 3" key="1">
    <citation type="submission" date="2018-09" db="EMBL/GenBank/DDBJ databases">
        <title>Roseovarius spongiae sp. nov., isolated from a marine sponge.</title>
        <authorList>
            <person name="Zhuang L."/>
            <person name="Luo L."/>
        </authorList>
    </citation>
    <scope>NUCLEOTIDE SEQUENCE [LARGE SCALE GENOMIC DNA]</scope>
    <source>
        <strain evidence="2 3">HN-E21</strain>
    </source>
</reference>
<dbReference type="GO" id="GO:0020037">
    <property type="term" value="F:heme binding"/>
    <property type="evidence" value="ECO:0007669"/>
    <property type="project" value="InterPro"/>
</dbReference>
<dbReference type="Pfam" id="PF07700">
    <property type="entry name" value="HNOB"/>
    <property type="match status" value="1"/>
</dbReference>
<dbReference type="InterPro" id="IPR011644">
    <property type="entry name" value="Heme_NO-bd"/>
</dbReference>
<proteinExistence type="predicted"/>
<dbReference type="RefSeq" id="WP_121167811.1">
    <property type="nucleotide sequence ID" value="NZ_RAPE01000003.1"/>
</dbReference>
<keyword evidence="3" id="KW-1185">Reference proteome</keyword>
<name>A0A3A8B929_9RHOB</name>
<dbReference type="PANTHER" id="PTHR45655:SF13">
    <property type="entry name" value="SOLUBLE GUANYLATE CYCLASE GCY-32-RELATED"/>
    <property type="match status" value="1"/>
</dbReference>
<evidence type="ECO:0000259" key="1">
    <source>
        <dbReference type="Pfam" id="PF07700"/>
    </source>
</evidence>
<protein>
    <submittedName>
        <fullName evidence="2">Heme NO-binding protein</fullName>
    </submittedName>
</protein>
<comment type="caution">
    <text evidence="2">The sequence shown here is derived from an EMBL/GenBank/DDBJ whole genome shotgun (WGS) entry which is preliminary data.</text>
</comment>
<dbReference type="PANTHER" id="PTHR45655">
    <property type="entry name" value="GUANYLATE CYCLASE SOLUBLE SUBUNIT BETA-2"/>
    <property type="match status" value="1"/>
</dbReference>
<evidence type="ECO:0000313" key="3">
    <source>
        <dbReference type="Proteomes" id="UP000281128"/>
    </source>
</evidence>
<dbReference type="EMBL" id="RAPE01000003">
    <property type="protein sequence ID" value="RKF14196.1"/>
    <property type="molecule type" value="Genomic_DNA"/>
</dbReference>
<organism evidence="2 3">
    <name type="scientific">Roseovarius spongiae</name>
    <dbReference type="NCBI Taxonomy" id="2320272"/>
    <lineage>
        <taxon>Bacteria</taxon>
        <taxon>Pseudomonadati</taxon>
        <taxon>Pseudomonadota</taxon>
        <taxon>Alphaproteobacteria</taxon>
        <taxon>Rhodobacterales</taxon>
        <taxon>Roseobacteraceae</taxon>
        <taxon>Roseovarius</taxon>
    </lineage>
</organism>
<feature type="domain" description="Heme NO-binding" evidence="1">
    <location>
        <begin position="2"/>
        <end position="156"/>
    </location>
</feature>
<dbReference type="AlphaFoldDB" id="A0A3A8B929"/>
<evidence type="ECO:0000313" key="2">
    <source>
        <dbReference type="EMBL" id="RKF14196.1"/>
    </source>
</evidence>
<dbReference type="SUPFAM" id="SSF111126">
    <property type="entry name" value="Ligand-binding domain in the NO signalling and Golgi transport"/>
    <property type="match status" value="1"/>
</dbReference>
<dbReference type="InterPro" id="IPR038158">
    <property type="entry name" value="H-NOX_domain_sf"/>
</dbReference>
<accession>A0A3A8B929</accession>
<gene>
    <name evidence="2" type="ORF">D6850_11400</name>
</gene>
<sequence length="195" mass="21649">MHGLINRAIERFVRDTYGRDSWRRIIGRAGVEQSEFEAMLTYEEAVTFDLLAAAQEVLERPTAEILEDIGTYLVSHPNVEALRRLLRFGGATFGDFLHSLDDLQARARLAVSDLELPQLELREHANDSFTLTCRFRRAGFGHVAVGLLRAMADDYGALVLLDHKGARGGVELIGIRLLSMAHASGREFDLGARAG</sequence>
<dbReference type="OrthoDB" id="981203at2"/>